<accession>A0ABN2P1A6</accession>
<dbReference type="SUPFAM" id="SSF103473">
    <property type="entry name" value="MFS general substrate transporter"/>
    <property type="match status" value="1"/>
</dbReference>
<keyword evidence="8" id="KW-1185">Reference proteome</keyword>
<feature type="transmembrane region" description="Helical" evidence="6">
    <location>
        <begin position="273"/>
        <end position="291"/>
    </location>
</feature>
<protein>
    <recommendedName>
        <fullName evidence="9">MFS transporter</fullName>
    </recommendedName>
</protein>
<feature type="transmembrane region" description="Helical" evidence="6">
    <location>
        <begin position="59"/>
        <end position="84"/>
    </location>
</feature>
<feature type="transmembrane region" description="Helical" evidence="6">
    <location>
        <begin position="303"/>
        <end position="320"/>
    </location>
</feature>
<dbReference type="InterPro" id="IPR011701">
    <property type="entry name" value="MFS"/>
</dbReference>
<evidence type="ECO:0000256" key="2">
    <source>
        <dbReference type="ARBA" id="ARBA00022475"/>
    </source>
</evidence>
<evidence type="ECO:0000256" key="6">
    <source>
        <dbReference type="SAM" id="Phobius"/>
    </source>
</evidence>
<dbReference type="Pfam" id="PF07690">
    <property type="entry name" value="MFS_1"/>
    <property type="match status" value="1"/>
</dbReference>
<evidence type="ECO:0000256" key="4">
    <source>
        <dbReference type="ARBA" id="ARBA00022989"/>
    </source>
</evidence>
<dbReference type="Proteomes" id="UP001501612">
    <property type="component" value="Unassembled WGS sequence"/>
</dbReference>
<comment type="caution">
    <text evidence="7">The sequence shown here is derived from an EMBL/GenBank/DDBJ whole genome shotgun (WGS) entry which is preliminary data.</text>
</comment>
<organism evidence="7 8">
    <name type="scientific">Nocardioides lentus</name>
    <dbReference type="NCBI Taxonomy" id="338077"/>
    <lineage>
        <taxon>Bacteria</taxon>
        <taxon>Bacillati</taxon>
        <taxon>Actinomycetota</taxon>
        <taxon>Actinomycetes</taxon>
        <taxon>Propionibacteriales</taxon>
        <taxon>Nocardioidaceae</taxon>
        <taxon>Nocardioides</taxon>
    </lineage>
</organism>
<feature type="transmembrane region" description="Helical" evidence="6">
    <location>
        <begin position="326"/>
        <end position="349"/>
    </location>
</feature>
<comment type="subcellular location">
    <subcellularLocation>
        <location evidence="1">Cell membrane</location>
        <topology evidence="1">Multi-pass membrane protein</topology>
    </subcellularLocation>
</comment>
<evidence type="ECO:0000313" key="7">
    <source>
        <dbReference type="EMBL" id="GAA1907964.1"/>
    </source>
</evidence>
<proteinExistence type="predicted"/>
<gene>
    <name evidence="7" type="ORF">GCM10009737_06070</name>
</gene>
<name>A0ABN2P1A6_9ACTN</name>
<keyword evidence="4 6" id="KW-1133">Transmembrane helix</keyword>
<sequence>MTLAHATETEADRRDTALTAALRHRDYRLLLGASTLSDAGSWAYTVAVTVWVFEATGSVTWLAVATACRFVPALLVSAWAGVLVERHDKARLLRTVDLLLLAVMVAMALAMTLGAPVTVVLGLAAVASTLATAYDPATAALTPQVVPERHLASANALRNAVDDVTVVAGPALAASLLLLGPPQHVVWLNATTFAVSAILVARVRTRTRAVDTSDGGELGALGQLTTGIRTILTEPAAAVLVGYAVLATAVFGVDTVLFVAVSDDLLGTGADGFGYLLAGLGVGGVLAAPLVTRAEAWPRLAPVILAATAAACLPMLVVLVTDAPAAALAAQVVRGAGTLVVDVLAVTALQRALPTDVLGRVFGALNSLAIAALLLASCLTSWAIATLGTPTTVWLSVVSLLGVGLLGLPRLRRLDRADPVAP</sequence>
<feature type="transmembrane region" description="Helical" evidence="6">
    <location>
        <begin position="185"/>
        <end position="203"/>
    </location>
</feature>
<dbReference type="Gene3D" id="1.20.1250.20">
    <property type="entry name" value="MFS general substrate transporter like domains"/>
    <property type="match status" value="1"/>
</dbReference>
<feature type="transmembrane region" description="Helical" evidence="6">
    <location>
        <begin position="96"/>
        <end position="126"/>
    </location>
</feature>
<evidence type="ECO:0000256" key="5">
    <source>
        <dbReference type="ARBA" id="ARBA00023136"/>
    </source>
</evidence>
<keyword evidence="5 6" id="KW-0472">Membrane</keyword>
<dbReference type="InterPro" id="IPR036259">
    <property type="entry name" value="MFS_trans_sf"/>
</dbReference>
<dbReference type="PANTHER" id="PTHR23513:SF6">
    <property type="entry name" value="MAJOR FACILITATOR SUPERFAMILY ASSOCIATED DOMAIN-CONTAINING PROTEIN"/>
    <property type="match status" value="1"/>
</dbReference>
<keyword evidence="2" id="KW-1003">Cell membrane</keyword>
<feature type="transmembrane region" description="Helical" evidence="6">
    <location>
        <begin position="391"/>
        <end position="408"/>
    </location>
</feature>
<dbReference type="CDD" id="cd06173">
    <property type="entry name" value="MFS_MefA_like"/>
    <property type="match status" value="1"/>
</dbReference>
<evidence type="ECO:0000256" key="3">
    <source>
        <dbReference type="ARBA" id="ARBA00022692"/>
    </source>
</evidence>
<evidence type="ECO:0008006" key="9">
    <source>
        <dbReference type="Google" id="ProtNLM"/>
    </source>
</evidence>
<dbReference type="RefSeq" id="WP_344003511.1">
    <property type="nucleotide sequence ID" value="NZ_BAAAMY010000001.1"/>
</dbReference>
<feature type="transmembrane region" description="Helical" evidence="6">
    <location>
        <begin position="361"/>
        <end position="385"/>
    </location>
</feature>
<feature type="transmembrane region" description="Helical" evidence="6">
    <location>
        <begin position="237"/>
        <end position="261"/>
    </location>
</feature>
<evidence type="ECO:0000313" key="8">
    <source>
        <dbReference type="Proteomes" id="UP001501612"/>
    </source>
</evidence>
<feature type="transmembrane region" description="Helical" evidence="6">
    <location>
        <begin position="29"/>
        <end position="53"/>
    </location>
</feature>
<evidence type="ECO:0000256" key="1">
    <source>
        <dbReference type="ARBA" id="ARBA00004651"/>
    </source>
</evidence>
<dbReference type="EMBL" id="BAAAMY010000001">
    <property type="protein sequence ID" value="GAA1907964.1"/>
    <property type="molecule type" value="Genomic_DNA"/>
</dbReference>
<reference evidence="7 8" key="1">
    <citation type="journal article" date="2019" name="Int. J. Syst. Evol. Microbiol.">
        <title>The Global Catalogue of Microorganisms (GCM) 10K type strain sequencing project: providing services to taxonomists for standard genome sequencing and annotation.</title>
        <authorList>
            <consortium name="The Broad Institute Genomics Platform"/>
            <consortium name="The Broad Institute Genome Sequencing Center for Infectious Disease"/>
            <person name="Wu L."/>
            <person name="Ma J."/>
        </authorList>
    </citation>
    <scope>NUCLEOTIDE SEQUENCE [LARGE SCALE GENOMIC DNA]</scope>
    <source>
        <strain evidence="7 8">JCM 14046</strain>
    </source>
</reference>
<dbReference type="PANTHER" id="PTHR23513">
    <property type="entry name" value="INTEGRAL MEMBRANE EFFLUX PROTEIN-RELATED"/>
    <property type="match status" value="1"/>
</dbReference>
<keyword evidence="3 6" id="KW-0812">Transmembrane</keyword>